<keyword evidence="9" id="KW-1185">Reference proteome</keyword>
<dbReference type="GO" id="GO:0046872">
    <property type="term" value="F:metal ion binding"/>
    <property type="evidence" value="ECO:0007669"/>
    <property type="project" value="UniProtKB-KW"/>
</dbReference>
<evidence type="ECO:0000256" key="1">
    <source>
        <dbReference type="ARBA" id="ARBA00022723"/>
    </source>
</evidence>
<keyword evidence="2" id="KW-0677">Repeat</keyword>
<feature type="domain" description="LIM zinc-binding" evidence="7">
    <location>
        <begin position="463"/>
        <end position="524"/>
    </location>
</feature>
<dbReference type="Pfam" id="PF00412">
    <property type="entry name" value="LIM"/>
    <property type="match status" value="3"/>
</dbReference>
<dbReference type="Gene3D" id="2.10.110.10">
    <property type="entry name" value="Cysteine Rich Protein"/>
    <property type="match status" value="3"/>
</dbReference>
<evidence type="ECO:0000313" key="8">
    <source>
        <dbReference type="EMBL" id="KNE54900.1"/>
    </source>
</evidence>
<keyword evidence="4 5" id="KW-0440">LIM domain</keyword>
<dbReference type="PROSITE" id="PS00478">
    <property type="entry name" value="LIM_DOMAIN_1"/>
    <property type="match status" value="2"/>
</dbReference>
<dbReference type="PROSITE" id="PS50023">
    <property type="entry name" value="LIM_DOMAIN_2"/>
    <property type="match status" value="2"/>
</dbReference>
<evidence type="ECO:0000256" key="5">
    <source>
        <dbReference type="PROSITE-ProRule" id="PRU00125"/>
    </source>
</evidence>
<feature type="compositionally biased region" description="Pro residues" evidence="6">
    <location>
        <begin position="371"/>
        <end position="386"/>
    </location>
</feature>
<evidence type="ECO:0000313" key="9">
    <source>
        <dbReference type="Proteomes" id="UP000054350"/>
    </source>
</evidence>
<keyword evidence="1 5" id="KW-0479">Metal-binding</keyword>
<evidence type="ECO:0000256" key="2">
    <source>
        <dbReference type="ARBA" id="ARBA00022737"/>
    </source>
</evidence>
<feature type="domain" description="LIM zinc-binding" evidence="7">
    <location>
        <begin position="525"/>
        <end position="582"/>
    </location>
</feature>
<dbReference type="Proteomes" id="UP000054350">
    <property type="component" value="Unassembled WGS sequence"/>
</dbReference>
<dbReference type="GO" id="GO:0003712">
    <property type="term" value="F:transcription coregulator activity"/>
    <property type="evidence" value="ECO:0007669"/>
    <property type="project" value="TreeGrafter"/>
</dbReference>
<organism evidence="8 9">
    <name type="scientific">Allomyces macrogynus (strain ATCC 38327)</name>
    <name type="common">Allomyces javanicus var. macrogynus</name>
    <dbReference type="NCBI Taxonomy" id="578462"/>
    <lineage>
        <taxon>Eukaryota</taxon>
        <taxon>Fungi</taxon>
        <taxon>Fungi incertae sedis</taxon>
        <taxon>Blastocladiomycota</taxon>
        <taxon>Blastocladiomycetes</taxon>
        <taxon>Blastocladiales</taxon>
        <taxon>Blastocladiaceae</taxon>
        <taxon>Allomyces</taxon>
    </lineage>
</organism>
<dbReference type="SMART" id="SM00132">
    <property type="entry name" value="LIM"/>
    <property type="match status" value="3"/>
</dbReference>
<dbReference type="PANTHER" id="PTHR24205:SF16">
    <property type="entry name" value="GH01042P-RELATED"/>
    <property type="match status" value="1"/>
</dbReference>
<proteinExistence type="predicted"/>
<evidence type="ECO:0000256" key="4">
    <source>
        <dbReference type="ARBA" id="ARBA00023038"/>
    </source>
</evidence>
<sequence>MDLGLPLFKCRDCGRDVNDPTTHVCALAAPKKQAAPAAPRPPASSGRGYGGSPPSAPPYDDYGGQSNDRDGYGQDDYDSRDHRPTDRYNPQRDDRYQDDHYDRYGNDRRYNDRSGRDRHDSHNDQYDRQYESDRKYDSGRRYEDRSNSYDSYARVAPSKDPYGAAPNGRVPSQEGSDVGAPNVPIAGAAGAAKKGLDFLSSSVGKLFGGSNVPAANTKPDPTLAKPAAPTTDSAIDGMSRHLADTRLDSNDLYRRTPSPPPAVAAPAPSAASTIPLSEIMVYKDAKSLTCTGACKGRIWKGEEIVLIGDDVLHAKCCVCAECTETAAGDEYGSDGWISHEPGRIIVCANCLEAHDQPGDDSGGYHHDEPPVHAPMPAPMPAPFPPPPVVAPEPDFPTCGTCLLSIMPGDQVVEHAKLPDMHHARCLDCTQCRRPLSATLSPTNPVHVRQGRPLCHPCYLQTLPRCGGCKNVITRDTRVVAALGRKYHLHCFGCVRCGKNFPDKSFYVLNNEPYDKWCYHEVNGSLCGGCGHPIEGACACVVEGRFHPRCFCCAACHVPLNDVYFAFEGRAFCEVHIAEVQRRRGGGKAERRQTFFKQLS</sequence>
<accession>A0A0L0RXM8</accession>
<feature type="region of interest" description="Disordered" evidence="6">
    <location>
        <begin position="29"/>
        <end position="181"/>
    </location>
</feature>
<reference evidence="9" key="2">
    <citation type="submission" date="2009-11" db="EMBL/GenBank/DDBJ databases">
        <title>The Genome Sequence of Allomyces macrogynus strain ATCC 38327.</title>
        <authorList>
            <consortium name="The Broad Institute Genome Sequencing Platform"/>
            <person name="Russ C."/>
            <person name="Cuomo C."/>
            <person name="Shea T."/>
            <person name="Young S.K."/>
            <person name="Zeng Q."/>
            <person name="Koehrsen M."/>
            <person name="Haas B."/>
            <person name="Borodovsky M."/>
            <person name="Guigo R."/>
            <person name="Alvarado L."/>
            <person name="Berlin A."/>
            <person name="Borenstein D."/>
            <person name="Chen Z."/>
            <person name="Engels R."/>
            <person name="Freedman E."/>
            <person name="Gellesch M."/>
            <person name="Goldberg J."/>
            <person name="Griggs A."/>
            <person name="Gujja S."/>
            <person name="Heiman D."/>
            <person name="Hepburn T."/>
            <person name="Howarth C."/>
            <person name="Jen D."/>
            <person name="Larson L."/>
            <person name="Lewis B."/>
            <person name="Mehta T."/>
            <person name="Park D."/>
            <person name="Pearson M."/>
            <person name="Roberts A."/>
            <person name="Saif S."/>
            <person name="Shenoy N."/>
            <person name="Sisk P."/>
            <person name="Stolte C."/>
            <person name="Sykes S."/>
            <person name="Walk T."/>
            <person name="White J."/>
            <person name="Yandava C."/>
            <person name="Burger G."/>
            <person name="Gray M.W."/>
            <person name="Holland P.W.H."/>
            <person name="King N."/>
            <person name="Lang F.B.F."/>
            <person name="Roger A.J."/>
            <person name="Ruiz-Trillo I."/>
            <person name="Lander E."/>
            <person name="Nusbaum C."/>
        </authorList>
    </citation>
    <scope>NUCLEOTIDE SEQUENCE [LARGE SCALE GENOMIC DNA]</scope>
    <source>
        <strain evidence="9">ATCC 38327</strain>
    </source>
</reference>
<dbReference type="CDD" id="cd08368">
    <property type="entry name" value="LIM"/>
    <property type="match status" value="2"/>
</dbReference>
<dbReference type="GO" id="GO:0005634">
    <property type="term" value="C:nucleus"/>
    <property type="evidence" value="ECO:0007669"/>
    <property type="project" value="TreeGrafter"/>
</dbReference>
<evidence type="ECO:0000259" key="7">
    <source>
        <dbReference type="PROSITE" id="PS50023"/>
    </source>
</evidence>
<dbReference type="AlphaFoldDB" id="A0A0L0RXM8"/>
<keyword evidence="3 5" id="KW-0862">Zinc</keyword>
<feature type="region of interest" description="Disordered" evidence="6">
    <location>
        <begin position="213"/>
        <end position="269"/>
    </location>
</feature>
<protein>
    <recommendedName>
        <fullName evidence="7">LIM zinc-binding domain-containing protein</fullName>
    </recommendedName>
</protein>
<dbReference type="OrthoDB" id="1112565at2759"/>
<evidence type="ECO:0000256" key="3">
    <source>
        <dbReference type="ARBA" id="ARBA00022833"/>
    </source>
</evidence>
<feature type="compositionally biased region" description="Basic and acidic residues" evidence="6">
    <location>
        <begin position="67"/>
        <end position="147"/>
    </location>
</feature>
<dbReference type="VEuPathDB" id="FungiDB:AMAG_00845"/>
<feature type="compositionally biased region" description="Basic and acidic residues" evidence="6">
    <location>
        <begin position="358"/>
        <end position="370"/>
    </location>
</feature>
<name>A0A0L0RXM8_ALLM3</name>
<dbReference type="InterPro" id="IPR001781">
    <property type="entry name" value="Znf_LIM"/>
</dbReference>
<dbReference type="STRING" id="578462.A0A0L0RXM8"/>
<dbReference type="EMBL" id="GG745328">
    <property type="protein sequence ID" value="KNE54900.1"/>
    <property type="molecule type" value="Genomic_DNA"/>
</dbReference>
<reference evidence="8 9" key="1">
    <citation type="submission" date="2009-11" db="EMBL/GenBank/DDBJ databases">
        <title>Annotation of Allomyces macrogynus ATCC 38327.</title>
        <authorList>
            <consortium name="The Broad Institute Genome Sequencing Platform"/>
            <person name="Russ C."/>
            <person name="Cuomo C."/>
            <person name="Burger G."/>
            <person name="Gray M.W."/>
            <person name="Holland P.W.H."/>
            <person name="King N."/>
            <person name="Lang F.B.F."/>
            <person name="Roger A.J."/>
            <person name="Ruiz-Trillo I."/>
            <person name="Young S.K."/>
            <person name="Zeng Q."/>
            <person name="Gargeya S."/>
            <person name="Fitzgerald M."/>
            <person name="Haas B."/>
            <person name="Abouelleil A."/>
            <person name="Alvarado L."/>
            <person name="Arachchi H.M."/>
            <person name="Berlin A."/>
            <person name="Chapman S.B."/>
            <person name="Gearin G."/>
            <person name="Goldberg J."/>
            <person name="Griggs A."/>
            <person name="Gujja S."/>
            <person name="Hansen M."/>
            <person name="Heiman D."/>
            <person name="Howarth C."/>
            <person name="Larimer J."/>
            <person name="Lui A."/>
            <person name="MacDonald P.J.P."/>
            <person name="McCowen C."/>
            <person name="Montmayeur A."/>
            <person name="Murphy C."/>
            <person name="Neiman D."/>
            <person name="Pearson M."/>
            <person name="Priest M."/>
            <person name="Roberts A."/>
            <person name="Saif S."/>
            <person name="Shea T."/>
            <person name="Sisk P."/>
            <person name="Stolte C."/>
            <person name="Sykes S."/>
            <person name="Wortman J."/>
            <person name="Nusbaum C."/>
            <person name="Birren B."/>
        </authorList>
    </citation>
    <scope>NUCLEOTIDE SEQUENCE [LARGE SCALE GENOMIC DNA]</scope>
    <source>
        <strain evidence="8 9">ATCC 38327</strain>
    </source>
</reference>
<dbReference type="PANTHER" id="PTHR24205">
    <property type="entry name" value="FOUR AND A HALF LIM DOMAINS PROTEIN"/>
    <property type="match status" value="1"/>
</dbReference>
<feature type="compositionally biased region" description="Basic and acidic residues" evidence="6">
    <location>
        <begin position="238"/>
        <end position="254"/>
    </location>
</feature>
<dbReference type="eggNOG" id="KOG1703">
    <property type="taxonomic scope" value="Eukaryota"/>
</dbReference>
<evidence type="ECO:0000256" key="6">
    <source>
        <dbReference type="SAM" id="MobiDB-lite"/>
    </source>
</evidence>
<gene>
    <name evidence="8" type="ORF">AMAG_00845</name>
</gene>
<dbReference type="SUPFAM" id="SSF57716">
    <property type="entry name" value="Glucocorticoid receptor-like (DNA-binding domain)"/>
    <property type="match status" value="2"/>
</dbReference>
<feature type="region of interest" description="Disordered" evidence="6">
    <location>
        <begin position="358"/>
        <end position="386"/>
    </location>
</feature>